<dbReference type="Pfam" id="PF06242">
    <property type="entry name" value="TrcR"/>
    <property type="match status" value="1"/>
</dbReference>
<dbReference type="RefSeq" id="WP_194213636.1">
    <property type="nucleotide sequence ID" value="NZ_CP061205.1"/>
</dbReference>
<dbReference type="InterPro" id="IPR010421">
    <property type="entry name" value="TrcR"/>
</dbReference>
<sequence length="201" mass="21910">MTQPLMPMATAVWLVDNTALTFEQIGALCDLHELEIQGIADGTVGINIVGQDPTASGQLTWDEINRCQADPDARLKLVIDAVKALPRTKGPRYTPVSKRQDKPDAIAWLVRHHPELSDLQLSRLVGTTKPTIQAIRERSHWNIQNIHAKDPVGLGLCKQVELDEAVQLAAARREKMVAKAGAPVDADSVDATKTATEEDNG</sequence>
<reference evidence="3" key="1">
    <citation type="journal article" date="2019" name="Int. J. Syst. Evol. Microbiol.">
        <title>The Global Catalogue of Microorganisms (GCM) 10K type strain sequencing project: providing services to taxonomists for standard genome sequencing and annotation.</title>
        <authorList>
            <consortium name="The Broad Institute Genomics Platform"/>
            <consortium name="The Broad Institute Genome Sequencing Center for Infectious Disease"/>
            <person name="Wu L."/>
            <person name="Ma J."/>
        </authorList>
    </citation>
    <scope>NUCLEOTIDE SEQUENCE [LARGE SCALE GENOMIC DNA]</scope>
    <source>
        <strain evidence="3">KCTC 62164</strain>
    </source>
</reference>
<feature type="region of interest" description="Disordered" evidence="1">
    <location>
        <begin position="178"/>
        <end position="201"/>
    </location>
</feature>
<evidence type="ECO:0000313" key="3">
    <source>
        <dbReference type="Proteomes" id="UP001595444"/>
    </source>
</evidence>
<gene>
    <name evidence="2" type="ORF">ACFOKA_12435</name>
</gene>
<accession>A0ABV7D681</accession>
<dbReference type="Proteomes" id="UP001595444">
    <property type="component" value="Unassembled WGS sequence"/>
</dbReference>
<keyword evidence="3" id="KW-1185">Reference proteome</keyword>
<evidence type="ECO:0000313" key="2">
    <source>
        <dbReference type="EMBL" id="MFC3052713.1"/>
    </source>
</evidence>
<proteinExistence type="predicted"/>
<protein>
    <submittedName>
        <fullName evidence="2">DUF1013 domain-containing protein</fullName>
    </submittedName>
</protein>
<organism evidence="2 3">
    <name type="scientific">Kordiimonas pumila</name>
    <dbReference type="NCBI Taxonomy" id="2161677"/>
    <lineage>
        <taxon>Bacteria</taxon>
        <taxon>Pseudomonadati</taxon>
        <taxon>Pseudomonadota</taxon>
        <taxon>Alphaproteobacteria</taxon>
        <taxon>Kordiimonadales</taxon>
        <taxon>Kordiimonadaceae</taxon>
        <taxon>Kordiimonas</taxon>
    </lineage>
</organism>
<name>A0ABV7D681_9PROT</name>
<dbReference type="EMBL" id="JBHRSL010000010">
    <property type="protein sequence ID" value="MFC3052713.1"/>
    <property type="molecule type" value="Genomic_DNA"/>
</dbReference>
<evidence type="ECO:0000256" key="1">
    <source>
        <dbReference type="SAM" id="MobiDB-lite"/>
    </source>
</evidence>
<comment type="caution">
    <text evidence="2">The sequence shown here is derived from an EMBL/GenBank/DDBJ whole genome shotgun (WGS) entry which is preliminary data.</text>
</comment>